<dbReference type="Proteomes" id="UP000235346">
    <property type="component" value="Unassembled WGS sequence"/>
</dbReference>
<keyword evidence="1" id="KW-1133">Transmembrane helix</keyword>
<keyword evidence="3" id="KW-1185">Reference proteome</keyword>
<proteinExistence type="predicted"/>
<accession>A0A2N7TJ05</accession>
<evidence type="ECO:0000256" key="1">
    <source>
        <dbReference type="SAM" id="Phobius"/>
    </source>
</evidence>
<comment type="caution">
    <text evidence="2">The sequence shown here is derived from an EMBL/GenBank/DDBJ whole genome shotgun (WGS) entry which is preliminary data.</text>
</comment>
<protein>
    <submittedName>
        <fullName evidence="2">Uncharacterized protein</fullName>
    </submittedName>
</protein>
<dbReference type="AlphaFoldDB" id="A0A2N7TJ05"/>
<sequence length="77" mass="8032">MTRQLFIVSHAALVAVVALLLGAGLAVAHPGHEAPAVHSHTGSPALLAVIAMSLLGVAALVALTRFVVRRLRLRRQP</sequence>
<dbReference type="EMBL" id="PNRE01000073">
    <property type="protein sequence ID" value="PMR68161.1"/>
    <property type="molecule type" value="Genomic_DNA"/>
</dbReference>
<feature type="transmembrane region" description="Helical" evidence="1">
    <location>
        <begin position="44"/>
        <end position="68"/>
    </location>
</feature>
<name>A0A2N7TJ05_9GAMM</name>
<organism evidence="2 3">
    <name type="scientific">Halomonas heilongjiangensis</name>
    <dbReference type="NCBI Taxonomy" id="1387883"/>
    <lineage>
        <taxon>Bacteria</taxon>
        <taxon>Pseudomonadati</taxon>
        <taxon>Pseudomonadota</taxon>
        <taxon>Gammaproteobacteria</taxon>
        <taxon>Oceanospirillales</taxon>
        <taxon>Halomonadaceae</taxon>
        <taxon>Halomonas</taxon>
    </lineage>
</organism>
<evidence type="ECO:0000313" key="3">
    <source>
        <dbReference type="Proteomes" id="UP000235346"/>
    </source>
</evidence>
<reference evidence="2 3" key="1">
    <citation type="submission" date="2018-01" db="EMBL/GenBank/DDBJ databases">
        <title>Halomonas endophytica sp. nov., isolated from storage liquid in the stems of Populus euphratica.</title>
        <authorList>
            <person name="Chen C."/>
        </authorList>
    </citation>
    <scope>NUCLEOTIDE SEQUENCE [LARGE SCALE GENOMIC DNA]</scope>
    <source>
        <strain evidence="2 3">DSM 26881</strain>
    </source>
</reference>
<keyword evidence="1" id="KW-0472">Membrane</keyword>
<evidence type="ECO:0000313" key="2">
    <source>
        <dbReference type="EMBL" id="PMR68161.1"/>
    </source>
</evidence>
<keyword evidence="1" id="KW-0812">Transmembrane</keyword>
<dbReference type="RefSeq" id="WP_102628914.1">
    <property type="nucleotide sequence ID" value="NZ_PDOH01000050.1"/>
</dbReference>
<gene>
    <name evidence="2" type="ORF">C1H66_16190</name>
</gene>